<gene>
    <name evidence="9" type="ORF">TGDOM2_260220</name>
</gene>
<comment type="caution">
    <text evidence="9">The sequence shown here is derived from an EMBL/GenBank/DDBJ whole genome shotgun (WGS) entry which is preliminary data.</text>
</comment>
<feature type="transmembrane region" description="Helical" evidence="8">
    <location>
        <begin position="411"/>
        <end position="429"/>
    </location>
</feature>
<dbReference type="NCBIfam" id="TIGR00788">
    <property type="entry name" value="fbt"/>
    <property type="match status" value="1"/>
</dbReference>
<dbReference type="EMBL" id="AHZU02001271">
    <property type="protein sequence ID" value="KFG34138.1"/>
    <property type="molecule type" value="Genomic_DNA"/>
</dbReference>
<keyword evidence="3" id="KW-0813">Transport</keyword>
<keyword evidence="5 8" id="KW-1133">Transmembrane helix</keyword>
<feature type="compositionally biased region" description="Low complexity" evidence="7">
    <location>
        <begin position="784"/>
        <end position="794"/>
    </location>
</feature>
<dbReference type="VEuPathDB" id="ToxoDB:TGDOM2_260220"/>
<comment type="similarity">
    <text evidence="2">Belongs to the major facilitator superfamily. Folate-biopterin transporter (TC 2.A.71) family.</text>
</comment>
<feature type="transmembrane region" description="Helical" evidence="8">
    <location>
        <begin position="174"/>
        <end position="193"/>
    </location>
</feature>
<feature type="transmembrane region" description="Helical" evidence="8">
    <location>
        <begin position="133"/>
        <end position="154"/>
    </location>
</feature>
<protein>
    <submittedName>
        <fullName evidence="9">Folate/biopterin transporter subfamily protein</fullName>
    </submittedName>
</protein>
<evidence type="ECO:0000256" key="2">
    <source>
        <dbReference type="ARBA" id="ARBA00007015"/>
    </source>
</evidence>
<feature type="transmembrane region" description="Helical" evidence="8">
    <location>
        <begin position="107"/>
        <end position="127"/>
    </location>
</feature>
<evidence type="ECO:0000256" key="3">
    <source>
        <dbReference type="ARBA" id="ARBA00022448"/>
    </source>
</evidence>
<comment type="subcellular location">
    <subcellularLocation>
        <location evidence="1">Membrane</location>
        <topology evidence="1">Multi-pass membrane protein</topology>
    </subcellularLocation>
</comment>
<feature type="transmembrane region" description="Helical" evidence="8">
    <location>
        <begin position="205"/>
        <end position="226"/>
    </location>
</feature>
<dbReference type="Pfam" id="PF03092">
    <property type="entry name" value="BT1"/>
    <property type="match status" value="1"/>
</dbReference>
<organism evidence="9 10">
    <name type="scientific">Toxoplasma gondii GAB2-2007-GAL-DOM2</name>
    <dbReference type="NCBI Taxonomy" id="1130820"/>
    <lineage>
        <taxon>Eukaryota</taxon>
        <taxon>Sar</taxon>
        <taxon>Alveolata</taxon>
        <taxon>Apicomplexa</taxon>
        <taxon>Conoidasida</taxon>
        <taxon>Coccidia</taxon>
        <taxon>Eucoccidiorida</taxon>
        <taxon>Eimeriorina</taxon>
        <taxon>Sarcocystidae</taxon>
        <taxon>Toxoplasma</taxon>
    </lineage>
</organism>
<evidence type="ECO:0000256" key="5">
    <source>
        <dbReference type="ARBA" id="ARBA00022989"/>
    </source>
</evidence>
<feature type="compositionally biased region" description="Basic and acidic residues" evidence="7">
    <location>
        <begin position="676"/>
        <end position="694"/>
    </location>
</feature>
<evidence type="ECO:0000256" key="7">
    <source>
        <dbReference type="SAM" id="MobiDB-lite"/>
    </source>
</evidence>
<feature type="compositionally biased region" description="Basic and acidic residues" evidence="7">
    <location>
        <begin position="1042"/>
        <end position="1057"/>
    </location>
</feature>
<feature type="compositionally biased region" description="Polar residues" evidence="7">
    <location>
        <begin position="877"/>
        <end position="889"/>
    </location>
</feature>
<feature type="region of interest" description="Disordered" evidence="7">
    <location>
        <begin position="936"/>
        <end position="1057"/>
    </location>
</feature>
<dbReference type="AlphaFoldDB" id="A0A086JPS0"/>
<feature type="region of interest" description="Disordered" evidence="7">
    <location>
        <begin position="781"/>
        <end position="917"/>
    </location>
</feature>
<proteinExistence type="inferred from homology"/>
<feature type="transmembrane region" description="Helical" evidence="8">
    <location>
        <begin position="275"/>
        <end position="294"/>
    </location>
</feature>
<keyword evidence="6 8" id="KW-0472">Membrane</keyword>
<evidence type="ECO:0000256" key="4">
    <source>
        <dbReference type="ARBA" id="ARBA00022692"/>
    </source>
</evidence>
<name>A0A086JPS0_TOXGO</name>
<feature type="transmembrane region" description="Helical" evidence="8">
    <location>
        <begin position="37"/>
        <end position="56"/>
    </location>
</feature>
<feature type="compositionally biased region" description="Low complexity" evidence="7">
    <location>
        <begin position="936"/>
        <end position="961"/>
    </location>
</feature>
<dbReference type="InterPro" id="IPR004324">
    <property type="entry name" value="FBT"/>
</dbReference>
<feature type="compositionally biased region" description="Basic and acidic residues" evidence="7">
    <location>
        <begin position="862"/>
        <end position="876"/>
    </location>
</feature>
<dbReference type="Gene3D" id="1.20.1250.20">
    <property type="entry name" value="MFS general substrate transporter like domains"/>
    <property type="match status" value="1"/>
</dbReference>
<feature type="transmembrane region" description="Helical" evidence="8">
    <location>
        <begin position="306"/>
        <end position="326"/>
    </location>
</feature>
<feature type="compositionally biased region" description="Polar residues" evidence="7">
    <location>
        <begin position="709"/>
        <end position="726"/>
    </location>
</feature>
<feature type="transmembrane region" description="Helical" evidence="8">
    <location>
        <begin position="247"/>
        <end position="269"/>
    </location>
</feature>
<dbReference type="PANTHER" id="PTHR31585">
    <property type="entry name" value="FOLATE-BIOPTERIN TRANSPORTER 1, CHLOROPLASTIC"/>
    <property type="match status" value="1"/>
</dbReference>
<dbReference type="OrthoDB" id="754047at2759"/>
<dbReference type="InterPro" id="IPR036259">
    <property type="entry name" value="MFS_trans_sf"/>
</dbReference>
<evidence type="ECO:0000313" key="10">
    <source>
        <dbReference type="Proteomes" id="UP000028837"/>
    </source>
</evidence>
<dbReference type="InterPro" id="IPR039309">
    <property type="entry name" value="BT1"/>
</dbReference>
<feature type="compositionally biased region" description="Basic and acidic residues" evidence="7">
    <location>
        <begin position="1013"/>
        <end position="1022"/>
    </location>
</feature>
<evidence type="ECO:0000256" key="8">
    <source>
        <dbReference type="SAM" id="Phobius"/>
    </source>
</evidence>
<feature type="compositionally biased region" description="Acidic residues" evidence="7">
    <location>
        <begin position="837"/>
        <end position="854"/>
    </location>
</feature>
<dbReference type="GO" id="GO:0016020">
    <property type="term" value="C:membrane"/>
    <property type="evidence" value="ECO:0007669"/>
    <property type="project" value="UniProtKB-SubCell"/>
</dbReference>
<keyword evidence="4 8" id="KW-0812">Transmembrane</keyword>
<feature type="transmembrane region" description="Helical" evidence="8">
    <location>
        <begin position="484"/>
        <end position="507"/>
    </location>
</feature>
<reference evidence="9 10" key="1">
    <citation type="submission" date="2014-02" db="EMBL/GenBank/DDBJ databases">
        <authorList>
            <person name="Sibley D."/>
            <person name="Venepally P."/>
            <person name="Karamycheva S."/>
            <person name="Hadjithomas M."/>
            <person name="Khan A."/>
            <person name="Brunk B."/>
            <person name="Roos D."/>
            <person name="Caler E."/>
            <person name="Lorenzi H."/>
        </authorList>
    </citation>
    <scope>NUCLEOTIDE SEQUENCE [LARGE SCALE GENOMIC DNA]</scope>
    <source>
        <strain evidence="9 10">GAB2-2007-GAL-DOM2</strain>
    </source>
</reference>
<feature type="region of interest" description="Disordered" evidence="7">
    <location>
        <begin position="671"/>
        <end position="761"/>
    </location>
</feature>
<sequence length="1057" mass="115295">MARMKAVLCARQWCRRLSPLRLVDFVHSVRRDVGLEFTLMLLSTYVGVKGFLYILATDSLLPFMKDLGYDGLVYQRTVTLAYVPWGMKGLIGLLSDALPVGGYHKRFYMLAASLSGVASLVCLLCLARETARHAAWLIGLLFFCVHVQIATVDLMCEGMYSQVMVAKPRVGANLVTFVNACTTVGAFVGRIIVGPVSDRFGARPLFLVALPVALQSLLPIALNYLMEERVRPGCTLLTEKLRDHKKVFLMAFAVAAGASGVAVLTLVGGRGTTYILPYCGVVSVLLIVLCAVCLPPQLAKCNVFFFLDRILHVSISGALDFFYTASPACVPDGPHFDYTYYSTYTAVAGTLATWLGLVLFQLALSSWTYRSIFWLTSAVRILASLFDYVMTTRLNLRLGIPDKFMYLFGDAIILSVIGTLSHMPGVILTSRLCPPRIESTVYAILAGISNFGHSVSTLLGIRAIKAANITTTATDGHACNFENLPALVLIAHCVLPMASIPLALFLLPSTPMDESLEHFDSDCMRRESEAGAEAGVSSDEATRDVHRRTVERRTRGGKVAETELALMETRGENRTRARENRTFGDCVHHALSTTDDEDSGGYRDEDEFDATRKPRIFGRERIYTDGDVDLGNATTFQVLPVLGDDHEGGDLTDAMGVPVFFPFSRRGQRGGVAASWKKDGEESGGHEESRERRPQARNARVRRGATGQRPRTSYSLCASDQLSPTDSPRARFSGQDSELTFAVSSEEDASEGPNADSVRRASADEQGVCVVGHHAVAAEHMRRPFSPFSSSSLSFEEEEERAGRRSGRNAVYEEEDRSEDGERRSTFASDSGRVDGEAGEFGDDEVLFASEDAETTAALPVEHAEENMGKWRRNTEENVSSDSRSTATPPYTKARLPPPSSNLPDRDSPSFLLESETPSAPVSYISTPLSVQSASVSASVSCSSSVRHSPFPSSFTSSSPTDVGWGAAAHRGRREGKSPSGPPLAQAARRADADPSSLGMHAVFSDTFGPRRTFVEETRPQLDLDAEDGSQRSTLGDETASTEDKDLYLFHQTEEER</sequence>
<feature type="compositionally biased region" description="Basic and acidic residues" evidence="7">
    <location>
        <begin position="540"/>
        <end position="556"/>
    </location>
</feature>
<feature type="transmembrane region" description="Helical" evidence="8">
    <location>
        <begin position="76"/>
        <end position="95"/>
    </location>
</feature>
<evidence type="ECO:0000313" key="9">
    <source>
        <dbReference type="EMBL" id="KFG34138.1"/>
    </source>
</evidence>
<feature type="transmembrane region" description="Helical" evidence="8">
    <location>
        <begin position="338"/>
        <end position="360"/>
    </location>
</feature>
<accession>A0A086JPS0</accession>
<dbReference type="PANTHER" id="PTHR31585:SF51">
    <property type="entry name" value="TRANSPORTER, PUTATIVE-RELATED"/>
    <property type="match status" value="1"/>
</dbReference>
<dbReference type="Proteomes" id="UP000028837">
    <property type="component" value="Unassembled WGS sequence"/>
</dbReference>
<dbReference type="SUPFAM" id="SSF103473">
    <property type="entry name" value="MFS general substrate transporter"/>
    <property type="match status" value="2"/>
</dbReference>
<evidence type="ECO:0000256" key="1">
    <source>
        <dbReference type="ARBA" id="ARBA00004141"/>
    </source>
</evidence>
<feature type="transmembrane region" description="Helical" evidence="8">
    <location>
        <begin position="441"/>
        <end position="464"/>
    </location>
</feature>
<feature type="region of interest" description="Disordered" evidence="7">
    <location>
        <begin position="527"/>
        <end position="556"/>
    </location>
</feature>
<evidence type="ECO:0000256" key="6">
    <source>
        <dbReference type="ARBA" id="ARBA00023136"/>
    </source>
</evidence>